<evidence type="ECO:0000313" key="2">
    <source>
        <dbReference type="EMBL" id="MDC3981478.1"/>
    </source>
</evidence>
<keyword evidence="3" id="KW-1185">Reference proteome</keyword>
<dbReference type="PROSITE" id="PS51257">
    <property type="entry name" value="PROKAR_LIPOPROTEIN"/>
    <property type="match status" value="1"/>
</dbReference>
<sequence length="167" mass="17343">MLHDIRNPMMLLCASFAALATGCGTTATISRFNEPEIEGKIVAADDGILMVETRAGNDSIALQSVTDIDHPGNVAGTIGTVLTGYGIANIAIGAEDCERGGAAYCLGVFLPAAIGVPLMAWGFATWGRSVYAASPRSKSNEVSFTVLPTAAIQKNDKFLGVNATVTY</sequence>
<accession>A0A9X3X393</accession>
<evidence type="ECO:0008006" key="4">
    <source>
        <dbReference type="Google" id="ProtNLM"/>
    </source>
</evidence>
<dbReference type="RefSeq" id="WP_272458509.1">
    <property type="nucleotide sequence ID" value="NZ_JAGTJJ010000005.1"/>
</dbReference>
<feature type="signal peptide" evidence="1">
    <location>
        <begin position="1"/>
        <end position="20"/>
    </location>
</feature>
<evidence type="ECO:0000256" key="1">
    <source>
        <dbReference type="SAM" id="SignalP"/>
    </source>
</evidence>
<proteinExistence type="predicted"/>
<dbReference type="EMBL" id="JAGTJJ010000005">
    <property type="protein sequence ID" value="MDC3981478.1"/>
    <property type="molecule type" value="Genomic_DNA"/>
</dbReference>
<reference evidence="2 3" key="1">
    <citation type="submission" date="2021-04" db="EMBL/GenBank/DDBJ databases">
        <title>Genome analysis of Polyangium sp.</title>
        <authorList>
            <person name="Li Y."/>
            <person name="Wang J."/>
        </authorList>
    </citation>
    <scope>NUCLEOTIDE SEQUENCE [LARGE SCALE GENOMIC DNA]</scope>
    <source>
        <strain evidence="2 3">SDU14</strain>
    </source>
</reference>
<feature type="chain" id="PRO_5040944260" description="Lipoprotein" evidence="1">
    <location>
        <begin position="21"/>
        <end position="167"/>
    </location>
</feature>
<organism evidence="2 3">
    <name type="scientific">Polyangium jinanense</name>
    <dbReference type="NCBI Taxonomy" id="2829994"/>
    <lineage>
        <taxon>Bacteria</taxon>
        <taxon>Pseudomonadati</taxon>
        <taxon>Myxococcota</taxon>
        <taxon>Polyangia</taxon>
        <taxon>Polyangiales</taxon>
        <taxon>Polyangiaceae</taxon>
        <taxon>Polyangium</taxon>
    </lineage>
</organism>
<gene>
    <name evidence="2" type="ORF">KEG57_13275</name>
</gene>
<dbReference type="AlphaFoldDB" id="A0A9X3X393"/>
<protein>
    <recommendedName>
        <fullName evidence="4">Lipoprotein</fullName>
    </recommendedName>
</protein>
<comment type="caution">
    <text evidence="2">The sequence shown here is derived from an EMBL/GenBank/DDBJ whole genome shotgun (WGS) entry which is preliminary data.</text>
</comment>
<keyword evidence="1" id="KW-0732">Signal</keyword>
<evidence type="ECO:0000313" key="3">
    <source>
        <dbReference type="Proteomes" id="UP001151081"/>
    </source>
</evidence>
<name>A0A9X3X393_9BACT</name>
<dbReference type="Proteomes" id="UP001151081">
    <property type="component" value="Unassembled WGS sequence"/>
</dbReference>